<gene>
    <name evidence="1" type="ORF">Pan161_54330</name>
</gene>
<keyword evidence="2" id="KW-1185">Reference proteome</keyword>
<evidence type="ECO:0000313" key="1">
    <source>
        <dbReference type="EMBL" id="QDT93748.1"/>
    </source>
</evidence>
<protein>
    <submittedName>
        <fullName evidence="1">Uncharacterized protein</fullName>
    </submittedName>
</protein>
<sequence>MPLPDSRPQIGTDQLQDASVLDPLFQTFHQDVVIHAIKELFQIHDPTLVSEIPELFDGNTVDSRLTFANRLTASCLTHQKKGG</sequence>
<reference evidence="1 2" key="1">
    <citation type="submission" date="2019-02" db="EMBL/GenBank/DDBJ databases">
        <title>Deep-cultivation of Planctomycetes and their phenomic and genomic characterization uncovers novel biology.</title>
        <authorList>
            <person name="Wiegand S."/>
            <person name="Jogler M."/>
            <person name="Boedeker C."/>
            <person name="Pinto D."/>
            <person name="Vollmers J."/>
            <person name="Rivas-Marin E."/>
            <person name="Kohn T."/>
            <person name="Peeters S.H."/>
            <person name="Heuer A."/>
            <person name="Rast P."/>
            <person name="Oberbeckmann S."/>
            <person name="Bunk B."/>
            <person name="Jeske O."/>
            <person name="Meyerdierks A."/>
            <person name="Storesund J.E."/>
            <person name="Kallscheuer N."/>
            <person name="Luecker S."/>
            <person name="Lage O.M."/>
            <person name="Pohl T."/>
            <person name="Merkel B.J."/>
            <person name="Hornburger P."/>
            <person name="Mueller R.-W."/>
            <person name="Bruemmer F."/>
            <person name="Labrenz M."/>
            <person name="Spormann A.M."/>
            <person name="Op den Camp H."/>
            <person name="Overmann J."/>
            <person name="Amann R."/>
            <person name="Jetten M.S.M."/>
            <person name="Mascher T."/>
            <person name="Medema M.H."/>
            <person name="Devos D.P."/>
            <person name="Kaster A.-K."/>
            <person name="Ovreas L."/>
            <person name="Rohde M."/>
            <person name="Galperin M.Y."/>
            <person name="Jogler C."/>
        </authorList>
    </citation>
    <scope>NUCLEOTIDE SEQUENCE [LARGE SCALE GENOMIC DNA]</scope>
    <source>
        <strain evidence="1 2">Pan161</strain>
    </source>
</reference>
<accession>A0A517VL51</accession>
<dbReference type="KEGG" id="gax:Pan161_54330"/>
<organism evidence="1 2">
    <name type="scientific">Gimesia algae</name>
    <dbReference type="NCBI Taxonomy" id="2527971"/>
    <lineage>
        <taxon>Bacteria</taxon>
        <taxon>Pseudomonadati</taxon>
        <taxon>Planctomycetota</taxon>
        <taxon>Planctomycetia</taxon>
        <taxon>Planctomycetales</taxon>
        <taxon>Planctomycetaceae</taxon>
        <taxon>Gimesia</taxon>
    </lineage>
</organism>
<name>A0A517VL51_9PLAN</name>
<proteinExistence type="predicted"/>
<dbReference type="Proteomes" id="UP000316855">
    <property type="component" value="Chromosome"/>
</dbReference>
<evidence type="ECO:0000313" key="2">
    <source>
        <dbReference type="Proteomes" id="UP000316855"/>
    </source>
</evidence>
<dbReference type="AlphaFoldDB" id="A0A517VL51"/>
<dbReference type="EMBL" id="CP036343">
    <property type="protein sequence ID" value="QDT93748.1"/>
    <property type="molecule type" value="Genomic_DNA"/>
</dbReference>